<dbReference type="PANTHER" id="PTHR43767:SF12">
    <property type="entry name" value="AMP-DEPENDENT SYNTHETASE AND LIGASE"/>
    <property type="match status" value="1"/>
</dbReference>
<dbReference type="Gene3D" id="3.40.50.12780">
    <property type="entry name" value="N-terminal domain of ligase-like"/>
    <property type="match status" value="1"/>
</dbReference>
<dbReference type="AlphaFoldDB" id="A0A176Q9L5"/>
<evidence type="ECO:0000259" key="4">
    <source>
        <dbReference type="Pfam" id="PF13193"/>
    </source>
</evidence>
<evidence type="ECO:0000313" key="5">
    <source>
        <dbReference type="EMBL" id="OAB86365.1"/>
    </source>
</evidence>
<dbReference type="Pfam" id="PF13193">
    <property type="entry name" value="AMP-binding_C"/>
    <property type="match status" value="1"/>
</dbReference>
<dbReference type="InterPro" id="IPR020845">
    <property type="entry name" value="AMP-binding_CS"/>
</dbReference>
<dbReference type="Proteomes" id="UP000076976">
    <property type="component" value="Unassembled WGS sequence"/>
</dbReference>
<sequence length="510" mass="54662">MSTQNAASLVWTGAQERPDAVALREGERSWTFAQLREGVRGAAAELARRGVRPGDRVLVVVPTSAEFVLTYHALLALGATAVTVNPLCTPRELEHFVRDAGCTYALGWHEGVEAVMRTAADNDIPLWVLEPGAVPAEGPAIDPAAVGVDDAAVLLYTSGTTGTPKGAVLTHGNLLSCGAALAEALDLTAEDRMGTALPLFHVFGQAAVMFTTWTAGGSLSLLRPFEPRALLRMAADQRLTGVAGVPTMWNAMLHADTDVTAEDLADLRLACSGGAALPLEVAKAFRDRFGAMVLDGYGLSETTGAATFNRADHTRKEMSVGRALPGCALAVLDDDRRPLPPGETGEVAISGPVVMREYWGRPEATDEVRSGEWFLTGDIGRMDEDGDLWIVDRKKDLVIRGGYNVYPREVEEVLYGHPGIREATVIGVPDERLGEELAAVISPQDGTTLDPAELRAWLEERLAAYKVPRIYQLVEELPKGATGKILKRDIDRTDIARSGQRPSRASTPTA</sequence>
<accession>A0A176Q9L5</accession>
<dbReference type="InterPro" id="IPR025110">
    <property type="entry name" value="AMP-bd_C"/>
</dbReference>
<dbReference type="PANTHER" id="PTHR43767">
    <property type="entry name" value="LONG-CHAIN-FATTY-ACID--COA LIGASE"/>
    <property type="match status" value="1"/>
</dbReference>
<organism evidence="5 6">
    <name type="scientific">Janibacter melonis</name>
    <dbReference type="NCBI Taxonomy" id="262209"/>
    <lineage>
        <taxon>Bacteria</taxon>
        <taxon>Bacillati</taxon>
        <taxon>Actinomycetota</taxon>
        <taxon>Actinomycetes</taxon>
        <taxon>Micrococcales</taxon>
        <taxon>Intrasporangiaceae</taxon>
        <taxon>Janibacter</taxon>
    </lineage>
</organism>
<dbReference type="InterPro" id="IPR000873">
    <property type="entry name" value="AMP-dep_synth/lig_dom"/>
</dbReference>
<reference evidence="5 6" key="1">
    <citation type="submission" date="2016-01" db="EMBL/GenBank/DDBJ databases">
        <title>Janibacter melonis strain CD11_4 genome sequencing and assembly.</title>
        <authorList>
            <person name="Nair G.R."/>
            <person name="Kaur G."/>
            <person name="Chander A.M."/>
            <person name="Mayilraj S."/>
        </authorList>
    </citation>
    <scope>NUCLEOTIDE SEQUENCE [LARGE SCALE GENOMIC DNA]</scope>
    <source>
        <strain evidence="5 6">CD11-4</strain>
    </source>
</reference>
<comment type="similarity">
    <text evidence="1">Belongs to the ATP-dependent AMP-binding enzyme family.</text>
</comment>
<name>A0A176Q9L5_9MICO</name>
<dbReference type="InterPro" id="IPR045851">
    <property type="entry name" value="AMP-bd_C_sf"/>
</dbReference>
<evidence type="ECO:0000259" key="3">
    <source>
        <dbReference type="Pfam" id="PF00501"/>
    </source>
</evidence>
<dbReference type="RefSeq" id="WP_068276995.1">
    <property type="nucleotide sequence ID" value="NZ_LQZG01000004.1"/>
</dbReference>
<dbReference type="FunFam" id="3.30.300.30:FF:000008">
    <property type="entry name" value="2,3-dihydroxybenzoate-AMP ligase"/>
    <property type="match status" value="1"/>
</dbReference>
<dbReference type="InterPro" id="IPR050237">
    <property type="entry name" value="ATP-dep_AMP-bd_enzyme"/>
</dbReference>
<keyword evidence="6" id="KW-1185">Reference proteome</keyword>
<evidence type="ECO:0000313" key="6">
    <source>
        <dbReference type="Proteomes" id="UP000076976"/>
    </source>
</evidence>
<dbReference type="PROSITE" id="PS00455">
    <property type="entry name" value="AMP_BINDING"/>
    <property type="match status" value="1"/>
</dbReference>
<proteinExistence type="inferred from homology"/>
<dbReference type="STRING" id="262209.AWH69_13565"/>
<feature type="domain" description="AMP-binding enzyme C-terminal" evidence="4">
    <location>
        <begin position="409"/>
        <end position="484"/>
    </location>
</feature>
<dbReference type="SUPFAM" id="SSF56801">
    <property type="entry name" value="Acetyl-CoA synthetase-like"/>
    <property type="match status" value="1"/>
</dbReference>
<dbReference type="EMBL" id="LQZG01000004">
    <property type="protein sequence ID" value="OAB86365.1"/>
    <property type="molecule type" value="Genomic_DNA"/>
</dbReference>
<comment type="caution">
    <text evidence="5">The sequence shown here is derived from an EMBL/GenBank/DDBJ whole genome shotgun (WGS) entry which is preliminary data.</text>
</comment>
<keyword evidence="2" id="KW-0436">Ligase</keyword>
<dbReference type="GO" id="GO:0016877">
    <property type="term" value="F:ligase activity, forming carbon-sulfur bonds"/>
    <property type="evidence" value="ECO:0007669"/>
    <property type="project" value="UniProtKB-ARBA"/>
</dbReference>
<dbReference type="InterPro" id="IPR042099">
    <property type="entry name" value="ANL_N_sf"/>
</dbReference>
<evidence type="ECO:0000256" key="2">
    <source>
        <dbReference type="ARBA" id="ARBA00022598"/>
    </source>
</evidence>
<protein>
    <submittedName>
        <fullName evidence="5">AMP-dependent synthetase</fullName>
    </submittedName>
</protein>
<dbReference type="Pfam" id="PF00501">
    <property type="entry name" value="AMP-binding"/>
    <property type="match status" value="1"/>
</dbReference>
<dbReference type="Gene3D" id="3.30.300.30">
    <property type="match status" value="1"/>
</dbReference>
<gene>
    <name evidence="5" type="ORF">AWH69_13565</name>
</gene>
<feature type="domain" description="AMP-dependent synthetase/ligase" evidence="3">
    <location>
        <begin position="13"/>
        <end position="359"/>
    </location>
</feature>
<evidence type="ECO:0000256" key="1">
    <source>
        <dbReference type="ARBA" id="ARBA00006432"/>
    </source>
</evidence>